<evidence type="ECO:0000313" key="3">
    <source>
        <dbReference type="Proteomes" id="UP000315389"/>
    </source>
</evidence>
<dbReference type="Proteomes" id="UP000315389">
    <property type="component" value="Unassembled WGS sequence"/>
</dbReference>
<proteinExistence type="predicted"/>
<keyword evidence="1" id="KW-1133">Transmembrane helix</keyword>
<dbReference type="AlphaFoldDB" id="A0A542ZVJ9"/>
<sequence>MIILSPIWSAVLLWWLVGVSLVVLGAIQIGRALTLKKSVEALPAA</sequence>
<organism evidence="2 3">
    <name type="scientific">Rarobacter faecitabidus</name>
    <dbReference type="NCBI Taxonomy" id="13243"/>
    <lineage>
        <taxon>Bacteria</taxon>
        <taxon>Bacillati</taxon>
        <taxon>Actinomycetota</taxon>
        <taxon>Actinomycetes</taxon>
        <taxon>Micrococcales</taxon>
        <taxon>Rarobacteraceae</taxon>
        <taxon>Rarobacter</taxon>
    </lineage>
</organism>
<dbReference type="EMBL" id="VFOS01000001">
    <property type="protein sequence ID" value="TQL64372.1"/>
    <property type="molecule type" value="Genomic_DNA"/>
</dbReference>
<evidence type="ECO:0000313" key="2">
    <source>
        <dbReference type="EMBL" id="TQL64372.1"/>
    </source>
</evidence>
<dbReference type="RefSeq" id="WP_170222610.1">
    <property type="nucleotide sequence ID" value="NZ_BAAASV010000003.1"/>
</dbReference>
<keyword evidence="1" id="KW-0472">Membrane</keyword>
<name>A0A542ZVJ9_RARFA</name>
<protein>
    <submittedName>
        <fullName evidence="2">Uncharacterized protein</fullName>
    </submittedName>
</protein>
<evidence type="ECO:0000256" key="1">
    <source>
        <dbReference type="SAM" id="Phobius"/>
    </source>
</evidence>
<keyword evidence="3" id="KW-1185">Reference proteome</keyword>
<comment type="caution">
    <text evidence="2">The sequence shown here is derived from an EMBL/GenBank/DDBJ whole genome shotgun (WGS) entry which is preliminary data.</text>
</comment>
<gene>
    <name evidence="2" type="ORF">FB461_0874</name>
</gene>
<keyword evidence="1" id="KW-0812">Transmembrane</keyword>
<feature type="transmembrane region" description="Helical" evidence="1">
    <location>
        <begin position="6"/>
        <end position="27"/>
    </location>
</feature>
<reference evidence="2 3" key="1">
    <citation type="submission" date="2019-06" db="EMBL/GenBank/DDBJ databases">
        <title>Sequencing the genomes of 1000 actinobacteria strains.</title>
        <authorList>
            <person name="Klenk H.-P."/>
        </authorList>
    </citation>
    <scope>NUCLEOTIDE SEQUENCE [LARGE SCALE GENOMIC DNA]</scope>
    <source>
        <strain evidence="2 3">DSM 4813</strain>
    </source>
</reference>
<accession>A0A542ZVJ9</accession>